<evidence type="ECO:0000313" key="3">
    <source>
        <dbReference type="Proteomes" id="UP001151699"/>
    </source>
</evidence>
<name>A0A9Q0MK16_9DIPT</name>
<feature type="domain" description="Peptidase M13 C-terminal" evidence="1">
    <location>
        <begin position="135"/>
        <end position="316"/>
    </location>
</feature>
<dbReference type="SUPFAM" id="SSF55486">
    <property type="entry name" value="Metalloproteases ('zincins'), catalytic domain"/>
    <property type="match status" value="1"/>
</dbReference>
<dbReference type="PANTHER" id="PTHR11733">
    <property type="entry name" value="ZINC METALLOPROTEASE FAMILY M13 NEPRILYSIN-RELATED"/>
    <property type="match status" value="1"/>
</dbReference>
<comment type="caution">
    <text evidence="2">The sequence shown here is derived from an EMBL/GenBank/DDBJ whole genome shotgun (WGS) entry which is preliminary data.</text>
</comment>
<dbReference type="Gene3D" id="1.10.1380.10">
    <property type="entry name" value="Neutral endopeptidase , domain2"/>
    <property type="match status" value="1"/>
</dbReference>
<dbReference type="AlphaFoldDB" id="A0A9Q0MK16"/>
<keyword evidence="3" id="KW-1185">Reference proteome</keyword>
<evidence type="ECO:0000259" key="1">
    <source>
        <dbReference type="Pfam" id="PF01431"/>
    </source>
</evidence>
<organism evidence="2 3">
    <name type="scientific">Pseudolycoriella hygida</name>
    <dbReference type="NCBI Taxonomy" id="35572"/>
    <lineage>
        <taxon>Eukaryota</taxon>
        <taxon>Metazoa</taxon>
        <taxon>Ecdysozoa</taxon>
        <taxon>Arthropoda</taxon>
        <taxon>Hexapoda</taxon>
        <taxon>Insecta</taxon>
        <taxon>Pterygota</taxon>
        <taxon>Neoptera</taxon>
        <taxon>Endopterygota</taxon>
        <taxon>Diptera</taxon>
        <taxon>Nematocera</taxon>
        <taxon>Sciaroidea</taxon>
        <taxon>Sciaridae</taxon>
        <taxon>Pseudolycoriella</taxon>
    </lineage>
</organism>
<sequence length="318" mass="36723">PDIASKLYLESLSVSLLNIEQTIKKIFDQLVETFEISLNENDWVHKNVKKEVASKISGLRIMSDPYLGFINFKENFSKLYGEANIDANDFISNVFALKKVVRRRMYDTHGRSALLPEVIWNHLLWPISTSPIRIPGESVIVLPTSLVAPFNYGSQKVEEFATIGFLIAQEMSRLIYDEKTSELFIERKENFRSNVEIHLQDPAYSRKPNIFGIQLTEGDVTSSQHSRFIDDMTLRVTYDTYDRYRSLHDDKSLPWTDNSAARTFYLLTSQQFCNAKMSSVEVAINLLENDKLPNYFRINSIMMNSEHFLNSFTCKNLA</sequence>
<protein>
    <recommendedName>
        <fullName evidence="1">Peptidase M13 C-terminal domain-containing protein</fullName>
    </recommendedName>
</protein>
<proteinExistence type="predicted"/>
<accession>A0A9Q0MK16</accession>
<dbReference type="Pfam" id="PF01431">
    <property type="entry name" value="Peptidase_M13"/>
    <property type="match status" value="1"/>
</dbReference>
<dbReference type="InterPro" id="IPR000718">
    <property type="entry name" value="Peptidase_M13"/>
</dbReference>
<reference evidence="2" key="1">
    <citation type="submission" date="2022-07" db="EMBL/GenBank/DDBJ databases">
        <authorList>
            <person name="Trinca V."/>
            <person name="Uliana J.V.C."/>
            <person name="Torres T.T."/>
            <person name="Ward R.J."/>
            <person name="Monesi N."/>
        </authorList>
    </citation>
    <scope>NUCLEOTIDE SEQUENCE</scope>
    <source>
        <strain evidence="2">HSMRA1968</strain>
        <tissue evidence="2">Whole embryos</tissue>
    </source>
</reference>
<feature type="non-terminal residue" evidence="2">
    <location>
        <position position="318"/>
    </location>
</feature>
<dbReference type="Gene3D" id="3.40.390.10">
    <property type="entry name" value="Collagenase (Catalytic Domain)"/>
    <property type="match status" value="1"/>
</dbReference>
<dbReference type="PANTHER" id="PTHR11733:SF229">
    <property type="entry name" value="NEPRILYSIN-2-LIKE PROTEIN"/>
    <property type="match status" value="1"/>
</dbReference>
<dbReference type="GO" id="GO:0005886">
    <property type="term" value="C:plasma membrane"/>
    <property type="evidence" value="ECO:0007669"/>
    <property type="project" value="TreeGrafter"/>
</dbReference>
<dbReference type="InterPro" id="IPR042089">
    <property type="entry name" value="Peptidase_M13_dom_2"/>
</dbReference>
<dbReference type="GO" id="GO:0016485">
    <property type="term" value="P:protein processing"/>
    <property type="evidence" value="ECO:0007669"/>
    <property type="project" value="TreeGrafter"/>
</dbReference>
<gene>
    <name evidence="2" type="ORF">Bhyg_16916</name>
</gene>
<dbReference type="InterPro" id="IPR018497">
    <property type="entry name" value="Peptidase_M13_C"/>
</dbReference>
<dbReference type="EMBL" id="WJQU01002403">
    <property type="protein sequence ID" value="KAJ6632918.1"/>
    <property type="molecule type" value="Genomic_DNA"/>
</dbReference>
<evidence type="ECO:0000313" key="2">
    <source>
        <dbReference type="EMBL" id="KAJ6632918.1"/>
    </source>
</evidence>
<dbReference type="GO" id="GO:0004222">
    <property type="term" value="F:metalloendopeptidase activity"/>
    <property type="evidence" value="ECO:0007669"/>
    <property type="project" value="InterPro"/>
</dbReference>
<dbReference type="InterPro" id="IPR024079">
    <property type="entry name" value="MetalloPept_cat_dom_sf"/>
</dbReference>
<dbReference type="PROSITE" id="PS51885">
    <property type="entry name" value="NEPRILYSIN"/>
    <property type="match status" value="1"/>
</dbReference>
<dbReference type="OrthoDB" id="5808441at2759"/>
<dbReference type="Proteomes" id="UP001151699">
    <property type="component" value="Unassembled WGS sequence"/>
</dbReference>